<keyword evidence="4" id="KW-0808">Transferase</keyword>
<feature type="transmembrane region" description="Helical" evidence="3">
    <location>
        <begin position="35"/>
        <end position="52"/>
    </location>
</feature>
<dbReference type="PANTHER" id="PTHR48048:SF45">
    <property type="entry name" value="GLYCOSYLTRANSFERASE"/>
    <property type="match status" value="1"/>
</dbReference>
<gene>
    <name evidence="4" type="ORF">RchiOBHm_Chr2g0153371</name>
</gene>
<dbReference type="PANTHER" id="PTHR48048">
    <property type="entry name" value="GLYCOSYLTRANSFERASE"/>
    <property type="match status" value="1"/>
</dbReference>
<dbReference type="STRING" id="74649.A0A2P6S0P5"/>
<keyword evidence="5" id="KW-1185">Reference proteome</keyword>
<keyword evidence="2 4" id="KW-0328">Glycosyltransferase</keyword>
<keyword evidence="3" id="KW-1133">Transmembrane helix</keyword>
<evidence type="ECO:0000256" key="2">
    <source>
        <dbReference type="ARBA" id="ARBA00022676"/>
    </source>
</evidence>
<dbReference type="EMBL" id="PDCK01000040">
    <property type="protein sequence ID" value="PRQ52245.1"/>
    <property type="molecule type" value="Genomic_DNA"/>
</dbReference>
<comment type="similarity">
    <text evidence="1">Belongs to the UDP-glycosyltransferase family.</text>
</comment>
<dbReference type="InterPro" id="IPR050481">
    <property type="entry name" value="UDP-glycosyltransf_plant"/>
</dbReference>
<protein>
    <submittedName>
        <fullName evidence="4">Putative flavonol 3-O-glucosyltransferase</fullName>
        <ecNumber evidence="4">2.4.1.91</ecNumber>
    </submittedName>
</protein>
<sequence length="190" mass="21830">MSKFSSNQATRIRFFAPSIIILDFFRFKARERGFLLYYYYFFGFGTVCIRTAPSSRTRMPSLSPRVLSTPCRLLKPCLVWFLTRSRATSSSTFPKHLERPRVFWLTFLKLESHALQSLSANGKIPSVYLVGPILNIKNNDNQVGSEKSKQKSEILKWLDDQPPLSVLFLCFGSMGCFGEDQVKEIAHELE</sequence>
<evidence type="ECO:0000313" key="4">
    <source>
        <dbReference type="EMBL" id="PRQ52245.1"/>
    </source>
</evidence>
<reference evidence="4 5" key="1">
    <citation type="journal article" date="2018" name="Nat. Genet.">
        <title>The Rosa genome provides new insights in the design of modern roses.</title>
        <authorList>
            <person name="Bendahmane M."/>
        </authorList>
    </citation>
    <scope>NUCLEOTIDE SEQUENCE [LARGE SCALE GENOMIC DNA]</scope>
    <source>
        <strain evidence="5">cv. Old Blush</strain>
    </source>
</reference>
<evidence type="ECO:0000313" key="5">
    <source>
        <dbReference type="Proteomes" id="UP000238479"/>
    </source>
</evidence>
<evidence type="ECO:0000256" key="3">
    <source>
        <dbReference type="SAM" id="Phobius"/>
    </source>
</evidence>
<keyword evidence="3" id="KW-0812">Transmembrane</keyword>
<comment type="caution">
    <text evidence="4">The sequence shown here is derived from an EMBL/GenBank/DDBJ whole genome shotgun (WGS) entry which is preliminary data.</text>
</comment>
<dbReference type="EC" id="2.4.1.91" evidence="4"/>
<dbReference type="Gene3D" id="3.40.50.2000">
    <property type="entry name" value="Glycogen Phosphorylase B"/>
    <property type="match status" value="2"/>
</dbReference>
<proteinExistence type="inferred from homology"/>
<dbReference type="Gramene" id="PRQ52245">
    <property type="protein sequence ID" value="PRQ52245"/>
    <property type="gene ID" value="RchiOBHm_Chr2g0153371"/>
</dbReference>
<dbReference type="SUPFAM" id="SSF53756">
    <property type="entry name" value="UDP-Glycosyltransferase/glycogen phosphorylase"/>
    <property type="match status" value="1"/>
</dbReference>
<organism evidence="4 5">
    <name type="scientific">Rosa chinensis</name>
    <name type="common">China rose</name>
    <dbReference type="NCBI Taxonomy" id="74649"/>
    <lineage>
        <taxon>Eukaryota</taxon>
        <taxon>Viridiplantae</taxon>
        <taxon>Streptophyta</taxon>
        <taxon>Embryophyta</taxon>
        <taxon>Tracheophyta</taxon>
        <taxon>Spermatophyta</taxon>
        <taxon>Magnoliopsida</taxon>
        <taxon>eudicotyledons</taxon>
        <taxon>Gunneridae</taxon>
        <taxon>Pentapetalae</taxon>
        <taxon>rosids</taxon>
        <taxon>fabids</taxon>
        <taxon>Rosales</taxon>
        <taxon>Rosaceae</taxon>
        <taxon>Rosoideae</taxon>
        <taxon>Rosoideae incertae sedis</taxon>
        <taxon>Rosa</taxon>
    </lineage>
</organism>
<dbReference type="GO" id="GO:0047893">
    <property type="term" value="F:flavonol 3-O-glucosyltransferase activity"/>
    <property type="evidence" value="ECO:0007669"/>
    <property type="project" value="UniProtKB-EC"/>
</dbReference>
<dbReference type="AlphaFoldDB" id="A0A2P6S0P5"/>
<dbReference type="Proteomes" id="UP000238479">
    <property type="component" value="Chromosome 2"/>
</dbReference>
<accession>A0A2P6S0P5</accession>
<evidence type="ECO:0000256" key="1">
    <source>
        <dbReference type="ARBA" id="ARBA00009995"/>
    </source>
</evidence>
<keyword evidence="3" id="KW-0472">Membrane</keyword>
<name>A0A2P6S0P5_ROSCH</name>